<dbReference type="PROSITE" id="PS00518">
    <property type="entry name" value="ZF_RING_1"/>
    <property type="match status" value="1"/>
</dbReference>
<keyword evidence="2" id="KW-0677">Repeat</keyword>
<evidence type="ECO:0000313" key="12">
    <source>
        <dbReference type="Proteomes" id="UP000750711"/>
    </source>
</evidence>
<feature type="compositionally biased region" description="Basic and acidic residues" evidence="8">
    <location>
        <begin position="1008"/>
        <end position="1018"/>
    </location>
</feature>
<dbReference type="InterPro" id="IPR017907">
    <property type="entry name" value="Znf_RING_CS"/>
</dbReference>
<dbReference type="PRINTS" id="PR01415">
    <property type="entry name" value="ANKYRIN"/>
</dbReference>
<dbReference type="PROSITE" id="PS50088">
    <property type="entry name" value="ANK_REPEAT"/>
    <property type="match status" value="16"/>
</dbReference>
<sequence length="1801" mass="195552">MEPLSVAASIASLLALTVDLIKAVDAIATSVRSQPGSLRDTIHELSALKLVLGQLQRVVPPDGPLSSEDKALITVLEGCLTTYHSIGKELSDVQGNLKKGTLKKIYTQVTFTNRMKSIDGLRNQLEKYKATIVIALHLRNLDTRPEDLRSEISQLRAELDKFNTRSAPQQTRLGAIQQYLMASSNIVERAKLGDNAPQLSRSISDVSSTQTGSSVTPVTESSAPSVGDSEQSSQSKLETFQSFKDWLSSFAPESDGGSRIALENIAALRAKHQELQSADEVPVSADPQLATESPITAFNAASFDVPATATNLETRSIRLVITNLHRLGDQSRRPEEIEIGTDAQLYRVVQILYERGHENICGFRIEKSIDVGPITGHSSAVPVLVTSGRSSYCLASGLRINQDESLAVFYDGLLTADPSGGARSSFSIHRKLHGIVVQDAWVNHNLPRIPDMTITFDRTLRIPENGKAYHLPAILGTFPVLSTEYFKRLLPPTMPQKGGVFLPMFQREALVISLRSSEDEEIEAAHYAIRVYAGSVNAISGGLGQDLTVGTKQDYILAPRQRRLDGFCAGKGTVKQFVAMPIGFKYTVESQITGNEFIGGIQLEVAPRLKGRGHYSLHGLQKDCGPLTEDVITTPDSLDRFKSPRQLGLPPGSIIYVEGEELEDISKTLKVRGSYLRNLEDDRIFPRCEAKCRPTFVHELYVRTRSSLMSLPTMLKVEAIRPLSIFVQRDVDTGSKGPKPGAIQRFSKFMDADDFKTRLSEEHKTPPQYIHFNGVAHESIPKVYDPIENYHLEDGVISFSHAMYYRMKKVKLDTWKMGLAAGGGVHQETHADANPLQWNWKKAKLFSVQILNSVVFEEVTGSPAPPCPISFQDYAKAKMPFYQIVHENPIEGSKVLKAVSSVGQLDAAAEIPFGVTVRKDSGPVGCLVCERRLCDSILEPCKHLFCYSCVQKYMSESTPSLVCAACLEPATHLVEFSAPMEAPIREVVPAKSDRIEPKSRNPTTSYRSRSEKPARNTEADVWGKALGLSPSSPDSSEFLEVLQAITDGRTTLQEAAEIGDVVHIQNLLAAKVPIDEPATEKGGRTALQAACEMGHPEVVTLLLSEGCSVNEEPAVENGRTSLQAACGSGHLEVVEILLAGGADVNAAPCRINGRSALQAAAEFGSEEIVQRLIQSHADISILCCQQPNLLSEHTNCPGRTALHFAAEKGYEQLVRLLLDTSSDQDIEIDLDSILLLAARNGHAGIVKFLLERGVDPNAAGDNGVTALHESAIGGFDSTVLLLLEHGADIKAKTRDQETPIYLSSKHGHESTSRILMEKFGSFKPAQPYEYEQALHSAAGNGEEACVLLLLKLGFDPDGNTNGIGETPLHSAAEKGLSSIVEALLEHGANLHAVSDRGETVLHRAARGGHEDMVRVLLSKGLNPEDEGDDGDRVIHEAARGGHEAIVRLLVEYGVDVTAESTMNGTALAVAARKGPLSLVEFLLEKGLDPNVRSRDHTALTEAIDAVQVDVAKLLLDHGADVNLSTFHGVTCFQLACELGSEAMVRLLLPYGVNPKDYRSRTGETALHSIVFDESIFWLRASALPVSSPERHRTASLLLEQGIDVNAPDNISTTPLEKAVRCDNAALVQLFLSHGASPELADARDGSTLLHAAAYDGLESIVSMLLGYGANVNALCRNNISPLYLAAQCGHTTTVRLLVEHGADIDMPGPSGETPLHFAVQKRQYPVVRTLLELGAKVDPRMAWGKTPLMIAADMGNSRIVWLLLESGADGEAVDDAGKGVRDCRHPTVLRVLALRKSRASQ</sequence>
<accession>A0A9P8LCY9</accession>
<keyword evidence="5 6" id="KW-0040">ANK repeat</keyword>
<keyword evidence="3 7" id="KW-0863">Zinc-finger</keyword>
<dbReference type="SUPFAM" id="SSF48403">
    <property type="entry name" value="Ankyrin repeat"/>
    <property type="match status" value="3"/>
</dbReference>
<evidence type="ECO:0000256" key="9">
    <source>
        <dbReference type="SAM" id="SignalP"/>
    </source>
</evidence>
<feature type="repeat" description="ANK" evidence="6">
    <location>
        <begin position="1363"/>
        <end position="1395"/>
    </location>
</feature>
<dbReference type="Gene3D" id="3.30.40.10">
    <property type="entry name" value="Zinc/RING finger domain, C3HC4 (zinc finger)"/>
    <property type="match status" value="1"/>
</dbReference>
<dbReference type="EMBL" id="JAGHQM010000480">
    <property type="protein sequence ID" value="KAH0559956.1"/>
    <property type="molecule type" value="Genomic_DNA"/>
</dbReference>
<evidence type="ECO:0000256" key="4">
    <source>
        <dbReference type="ARBA" id="ARBA00022833"/>
    </source>
</evidence>
<feature type="repeat" description="ANK" evidence="6">
    <location>
        <begin position="1082"/>
        <end position="1114"/>
    </location>
</feature>
<evidence type="ECO:0000256" key="8">
    <source>
        <dbReference type="SAM" id="MobiDB-lite"/>
    </source>
</evidence>
<dbReference type="InterPro" id="IPR002110">
    <property type="entry name" value="Ankyrin_rpt"/>
</dbReference>
<proteinExistence type="predicted"/>
<dbReference type="PROSITE" id="PS50297">
    <property type="entry name" value="ANK_REP_REGION"/>
    <property type="match status" value="15"/>
</dbReference>
<feature type="repeat" description="ANK" evidence="6">
    <location>
        <begin position="1644"/>
        <end position="1676"/>
    </location>
</feature>
<dbReference type="Pfam" id="PF00023">
    <property type="entry name" value="Ank"/>
    <property type="match status" value="1"/>
</dbReference>
<feature type="repeat" description="ANK" evidence="6">
    <location>
        <begin position="1610"/>
        <end position="1642"/>
    </location>
</feature>
<dbReference type="SUPFAM" id="SSF57850">
    <property type="entry name" value="RING/U-box"/>
    <property type="match status" value="1"/>
</dbReference>
<evidence type="ECO:0000256" key="1">
    <source>
        <dbReference type="ARBA" id="ARBA00022723"/>
    </source>
</evidence>
<dbReference type="InterPro" id="IPR031348">
    <property type="entry name" value="PigL_N"/>
</dbReference>
<feature type="region of interest" description="Disordered" evidence="8">
    <location>
        <begin position="198"/>
        <end position="234"/>
    </location>
</feature>
<dbReference type="Proteomes" id="UP000750711">
    <property type="component" value="Unassembled WGS sequence"/>
</dbReference>
<feature type="signal peptide" evidence="9">
    <location>
        <begin position="1"/>
        <end position="26"/>
    </location>
</feature>
<feature type="region of interest" description="Disordered" evidence="8">
    <location>
        <begin position="989"/>
        <end position="1018"/>
    </location>
</feature>
<reference evidence="11" key="1">
    <citation type="submission" date="2021-03" db="EMBL/GenBank/DDBJ databases">
        <title>Comparative genomics and phylogenomic investigation of the class Geoglossomycetes provide insights into ecological specialization and systematics.</title>
        <authorList>
            <person name="Melie T."/>
            <person name="Pirro S."/>
            <person name="Miller A.N."/>
            <person name="Quandt A."/>
        </authorList>
    </citation>
    <scope>NUCLEOTIDE SEQUENCE</scope>
    <source>
        <strain evidence="11">CAQ_001_2017</strain>
    </source>
</reference>
<gene>
    <name evidence="11" type="ORF">GP486_003522</name>
</gene>
<evidence type="ECO:0000256" key="6">
    <source>
        <dbReference type="PROSITE-ProRule" id="PRU00023"/>
    </source>
</evidence>
<feature type="repeat" description="ANK" evidence="6">
    <location>
        <begin position="1677"/>
        <end position="1709"/>
    </location>
</feature>
<keyword evidence="4" id="KW-0862">Zinc</keyword>
<dbReference type="Pfam" id="PF12796">
    <property type="entry name" value="Ank_2"/>
    <property type="match status" value="8"/>
</dbReference>
<organism evidence="11 12">
    <name type="scientific">Trichoglossum hirsutum</name>
    <dbReference type="NCBI Taxonomy" id="265104"/>
    <lineage>
        <taxon>Eukaryota</taxon>
        <taxon>Fungi</taxon>
        <taxon>Dikarya</taxon>
        <taxon>Ascomycota</taxon>
        <taxon>Pezizomycotina</taxon>
        <taxon>Geoglossomycetes</taxon>
        <taxon>Geoglossales</taxon>
        <taxon>Geoglossaceae</taxon>
        <taxon>Trichoglossum</taxon>
    </lineage>
</organism>
<dbReference type="InterPro" id="IPR013083">
    <property type="entry name" value="Znf_RING/FYVE/PHD"/>
</dbReference>
<dbReference type="PANTHER" id="PTHR24198:SF165">
    <property type="entry name" value="ANKYRIN REPEAT-CONTAINING PROTEIN-RELATED"/>
    <property type="match status" value="1"/>
</dbReference>
<name>A0A9P8LCY9_9PEZI</name>
<comment type="caution">
    <text evidence="11">The sequence shown here is derived from an EMBL/GenBank/DDBJ whole genome shotgun (WGS) entry which is preliminary data.</text>
</comment>
<dbReference type="Gene3D" id="1.25.40.20">
    <property type="entry name" value="Ankyrin repeat-containing domain"/>
    <property type="match status" value="4"/>
</dbReference>
<feature type="repeat" description="ANK" evidence="6">
    <location>
        <begin position="1396"/>
        <end position="1428"/>
    </location>
</feature>
<evidence type="ECO:0000256" key="5">
    <source>
        <dbReference type="ARBA" id="ARBA00023043"/>
    </source>
</evidence>
<dbReference type="InterPro" id="IPR001841">
    <property type="entry name" value="Znf_RING"/>
</dbReference>
<dbReference type="GO" id="GO:0008270">
    <property type="term" value="F:zinc ion binding"/>
    <property type="evidence" value="ECO:0007669"/>
    <property type="project" value="UniProtKB-KW"/>
</dbReference>
<feature type="repeat" description="ANK" evidence="6">
    <location>
        <begin position="1229"/>
        <end position="1261"/>
    </location>
</feature>
<feature type="repeat" description="ANK" evidence="6">
    <location>
        <begin position="1117"/>
        <end position="1149"/>
    </location>
</feature>
<feature type="chain" id="PRO_5040225136" description="RING-type domain-containing protein" evidence="9">
    <location>
        <begin position="27"/>
        <end position="1801"/>
    </location>
</feature>
<dbReference type="SMART" id="SM00248">
    <property type="entry name" value="ANK"/>
    <property type="match status" value="21"/>
</dbReference>
<dbReference type="InterPro" id="IPR036770">
    <property type="entry name" value="Ankyrin_rpt-contain_sf"/>
</dbReference>
<evidence type="ECO:0000313" key="11">
    <source>
        <dbReference type="EMBL" id="KAH0559956.1"/>
    </source>
</evidence>
<keyword evidence="12" id="KW-1185">Reference proteome</keyword>
<feature type="repeat" description="ANK" evidence="6">
    <location>
        <begin position="1197"/>
        <end position="1229"/>
    </location>
</feature>
<protein>
    <recommendedName>
        <fullName evidence="10">RING-type domain-containing protein</fullName>
    </recommendedName>
</protein>
<feature type="repeat" description="ANK" evidence="6">
    <location>
        <begin position="1462"/>
        <end position="1494"/>
    </location>
</feature>
<evidence type="ECO:0000256" key="3">
    <source>
        <dbReference type="ARBA" id="ARBA00022771"/>
    </source>
</evidence>
<feature type="domain" description="RING-type" evidence="10">
    <location>
        <begin position="926"/>
        <end position="966"/>
    </location>
</feature>
<feature type="repeat" description="ANK" evidence="6">
    <location>
        <begin position="1152"/>
        <end position="1181"/>
    </location>
</feature>
<evidence type="ECO:0000259" key="10">
    <source>
        <dbReference type="PROSITE" id="PS50089"/>
    </source>
</evidence>
<keyword evidence="1" id="KW-0479">Metal-binding</keyword>
<dbReference type="PROSITE" id="PS50089">
    <property type="entry name" value="ZF_RING_2"/>
    <property type="match status" value="1"/>
</dbReference>
<evidence type="ECO:0000256" key="2">
    <source>
        <dbReference type="ARBA" id="ARBA00022737"/>
    </source>
</evidence>
<evidence type="ECO:0000256" key="7">
    <source>
        <dbReference type="PROSITE-ProRule" id="PRU00175"/>
    </source>
</evidence>
<feature type="repeat" description="ANK" evidence="6">
    <location>
        <begin position="1710"/>
        <end position="1742"/>
    </location>
</feature>
<dbReference type="CDD" id="cd16449">
    <property type="entry name" value="RING-HC"/>
    <property type="match status" value="1"/>
</dbReference>
<dbReference type="Pfam" id="PF17111">
    <property type="entry name" value="PigL_N"/>
    <property type="match status" value="1"/>
</dbReference>
<feature type="repeat" description="ANK" evidence="6">
    <location>
        <begin position="1429"/>
        <end position="1461"/>
    </location>
</feature>
<feature type="repeat" description="ANK" evidence="6">
    <location>
        <begin position="1494"/>
        <end position="1526"/>
    </location>
</feature>
<feature type="repeat" description="ANK" evidence="6">
    <location>
        <begin position="1262"/>
        <end position="1294"/>
    </location>
</feature>
<keyword evidence="9" id="KW-0732">Signal</keyword>
<feature type="repeat" description="ANK" evidence="6">
    <location>
        <begin position="1743"/>
        <end position="1775"/>
    </location>
</feature>
<dbReference type="PANTHER" id="PTHR24198">
    <property type="entry name" value="ANKYRIN REPEAT AND PROTEIN KINASE DOMAIN-CONTAINING PROTEIN"/>
    <property type="match status" value="1"/>
</dbReference>